<dbReference type="OrthoDB" id="4240740at2"/>
<proteinExistence type="predicted"/>
<feature type="chain" id="PRO_5039360971" description="Secreted protein" evidence="2">
    <location>
        <begin position="23"/>
        <end position="177"/>
    </location>
</feature>
<dbReference type="EMBL" id="LGUP01000398">
    <property type="protein sequence ID" value="KOG09844.1"/>
    <property type="molecule type" value="Genomic_DNA"/>
</dbReference>
<protein>
    <recommendedName>
        <fullName evidence="5">Secreted protein</fullName>
    </recommendedName>
</protein>
<evidence type="ECO:0000313" key="3">
    <source>
        <dbReference type="EMBL" id="KOG09844.1"/>
    </source>
</evidence>
<organism evidence="3 4">
    <name type="scientific">Streptomyces viridochromogenes</name>
    <dbReference type="NCBI Taxonomy" id="1938"/>
    <lineage>
        <taxon>Bacteria</taxon>
        <taxon>Bacillati</taxon>
        <taxon>Actinomycetota</taxon>
        <taxon>Actinomycetes</taxon>
        <taxon>Kitasatosporales</taxon>
        <taxon>Streptomycetaceae</taxon>
        <taxon>Streptomyces</taxon>
    </lineage>
</organism>
<evidence type="ECO:0000256" key="2">
    <source>
        <dbReference type="SAM" id="SignalP"/>
    </source>
</evidence>
<comment type="caution">
    <text evidence="3">The sequence shown here is derived from an EMBL/GenBank/DDBJ whole genome shotgun (WGS) entry which is preliminary data.</text>
</comment>
<accession>A0A0L8J8J4</accession>
<dbReference type="Proteomes" id="UP000037023">
    <property type="component" value="Unassembled WGS sequence"/>
</dbReference>
<evidence type="ECO:0000313" key="4">
    <source>
        <dbReference type="Proteomes" id="UP000037023"/>
    </source>
</evidence>
<evidence type="ECO:0000256" key="1">
    <source>
        <dbReference type="SAM" id="MobiDB-lite"/>
    </source>
</evidence>
<dbReference type="PATRIC" id="fig|1938.6.peg.7873"/>
<reference evidence="3 4" key="1">
    <citation type="submission" date="2015-06" db="EMBL/GenBank/DDBJ databases">
        <authorList>
            <person name="Hoefler B.C."/>
            <person name="Straight P.D."/>
        </authorList>
    </citation>
    <scope>NUCLEOTIDE SEQUENCE [LARGE SCALE GENOMIC DNA]</scope>
    <source>
        <strain evidence="3 4">NRRL 3427</strain>
    </source>
</reference>
<gene>
    <name evidence="3" type="ORF">ADK34_36480</name>
</gene>
<keyword evidence="2" id="KW-0732">Signal</keyword>
<name>A0A0L8J8J4_STRVR</name>
<evidence type="ECO:0008006" key="5">
    <source>
        <dbReference type="Google" id="ProtNLM"/>
    </source>
</evidence>
<feature type="region of interest" description="Disordered" evidence="1">
    <location>
        <begin position="147"/>
        <end position="177"/>
    </location>
</feature>
<sequence>MPWATALSALAAAIGLFFSATVASSSVDATRRQLDQDERQQAGRVGYWTESVDDLTDTIIIVNRSLDPVTNVELWWYAPDDSNIDPAEHEDVFMAFATIPPCTRMVFDHRAVDEYLLTNFGIAQGGAPLRAIQFIDSDGRQWLRNEAGLRAAENEREDGQDIGDPPARQEPAEHCDK</sequence>
<dbReference type="RefSeq" id="WP_033209112.1">
    <property type="nucleotide sequence ID" value="NZ_LGUP01000398.1"/>
</dbReference>
<feature type="signal peptide" evidence="2">
    <location>
        <begin position="1"/>
        <end position="22"/>
    </location>
</feature>
<dbReference type="AlphaFoldDB" id="A0A0L8J8J4"/>